<name>A0ABZ0X2X8_9GAMM</name>
<dbReference type="PANTHER" id="PTHR33932:SF4">
    <property type="entry name" value="NA(+)_H(+) ANTIPORTER SUBUNIT B"/>
    <property type="match status" value="1"/>
</dbReference>
<evidence type="ECO:0000256" key="6">
    <source>
        <dbReference type="ARBA" id="ARBA00023136"/>
    </source>
</evidence>
<keyword evidence="3" id="KW-1003">Cell membrane</keyword>
<feature type="domain" description="MrpA C-terminal/MbhE" evidence="10">
    <location>
        <begin position="135"/>
        <end position="196"/>
    </location>
</feature>
<dbReference type="InterPro" id="IPR007182">
    <property type="entry name" value="MnhB"/>
</dbReference>
<dbReference type="InterPro" id="IPR050622">
    <property type="entry name" value="CPA3_antiporter_subunitB"/>
</dbReference>
<dbReference type="NCBIfam" id="NF009162">
    <property type="entry name" value="PRK12508.1"/>
    <property type="match status" value="1"/>
</dbReference>
<keyword evidence="12" id="KW-1185">Reference proteome</keyword>
<dbReference type="Pfam" id="PF04039">
    <property type="entry name" value="MnhB"/>
    <property type="match status" value="1"/>
</dbReference>
<protein>
    <submittedName>
        <fullName evidence="11">DUF4040 domain-containing protein</fullName>
    </submittedName>
</protein>
<feature type="transmembrane region" description="Helical" evidence="7">
    <location>
        <begin position="247"/>
        <end position="266"/>
    </location>
</feature>
<evidence type="ECO:0000259" key="10">
    <source>
        <dbReference type="Pfam" id="PF20501"/>
    </source>
</evidence>
<dbReference type="RefSeq" id="WP_018625433.1">
    <property type="nucleotide sequence ID" value="NZ_CP140158.1"/>
</dbReference>
<keyword evidence="5 7" id="KW-1133">Transmembrane helix</keyword>
<feature type="domain" description="Na+/H+ antiporter MnhB subunit-related protein" evidence="8">
    <location>
        <begin position="216"/>
        <end position="337"/>
    </location>
</feature>
<evidence type="ECO:0000256" key="7">
    <source>
        <dbReference type="SAM" id="Phobius"/>
    </source>
</evidence>
<dbReference type="NCBIfam" id="NF009159">
    <property type="entry name" value="PRK12504.1"/>
    <property type="match status" value="1"/>
</dbReference>
<dbReference type="PANTHER" id="PTHR33932">
    <property type="entry name" value="NA(+)/H(+) ANTIPORTER SUBUNIT B"/>
    <property type="match status" value="1"/>
</dbReference>
<feature type="transmembrane region" description="Helical" evidence="7">
    <location>
        <begin position="56"/>
        <end position="73"/>
    </location>
</feature>
<evidence type="ECO:0000259" key="9">
    <source>
        <dbReference type="Pfam" id="PF13244"/>
    </source>
</evidence>
<keyword evidence="4 7" id="KW-0812">Transmembrane</keyword>
<evidence type="ECO:0000256" key="5">
    <source>
        <dbReference type="ARBA" id="ARBA00022989"/>
    </source>
</evidence>
<feature type="transmembrane region" description="Helical" evidence="7">
    <location>
        <begin position="216"/>
        <end position="235"/>
    </location>
</feature>
<feature type="transmembrane region" description="Helical" evidence="7">
    <location>
        <begin position="114"/>
        <end position="131"/>
    </location>
</feature>
<dbReference type="InterPro" id="IPR025383">
    <property type="entry name" value="MrpA_C/MbhD"/>
</dbReference>
<evidence type="ECO:0000256" key="2">
    <source>
        <dbReference type="ARBA" id="ARBA00009425"/>
    </source>
</evidence>
<evidence type="ECO:0000256" key="3">
    <source>
        <dbReference type="ARBA" id="ARBA00022475"/>
    </source>
</evidence>
<feature type="domain" description="MrpA C-terminal/MbhD" evidence="9">
    <location>
        <begin position="37"/>
        <end position="99"/>
    </location>
</feature>
<comment type="subcellular location">
    <subcellularLocation>
        <location evidence="1">Cell membrane</location>
        <topology evidence="1">Multi-pass membrane protein</topology>
    </subcellularLocation>
</comment>
<reference evidence="11 12" key="1">
    <citation type="submission" date="2023-11" db="EMBL/GenBank/DDBJ databases">
        <title>MicrobeMod: A computational toolkit for identifying prokaryotic methylation and restriction-modification with nanopore sequencing.</title>
        <authorList>
            <person name="Crits-Christoph A."/>
            <person name="Kang S.C."/>
            <person name="Lee H."/>
            <person name="Ostrov N."/>
        </authorList>
    </citation>
    <scope>NUCLEOTIDE SEQUENCE [LARGE SCALE GENOMIC DNA]</scope>
    <source>
        <strain evidence="11 12">DSMZ 16071</strain>
    </source>
</reference>
<feature type="transmembrane region" description="Helical" evidence="7">
    <location>
        <begin position="79"/>
        <end position="102"/>
    </location>
</feature>
<feature type="transmembrane region" description="Helical" evidence="7">
    <location>
        <begin position="177"/>
        <end position="195"/>
    </location>
</feature>
<dbReference type="Pfam" id="PF13244">
    <property type="entry name" value="MbhD"/>
    <property type="match status" value="1"/>
</dbReference>
<sequence>MTFLKNSVSLLLNQQTIKRELLRSTVIEITINVILLALLTLTAISLAFTKDLFASVMLMGVYSLLSASFFVLMDAVDVAFTEAAVGAGISTILMLTVLAMAGRFENRALHHPRIALFVVIGTGIMLVFGTFDMPAFGDINAPVQTHVAPHYIQQSGAEIDIPNIVTSVLASYRGFDTFGEVVVVFTAVIGVLALLEMKSEEVRNSVAPAPMYQHKILRIVGKILIPPIMLFALYVQFHGEYGPGGGFQAGVIFSAAIILHAILFGVETTAKAISLPFVKVLAALGVLIYGSVGIVAMLNGGRFLEYNALAENAITGQHVGIIVIELGVGITVATAMMVIFLTFARRVGKSNGESA</sequence>
<organism evidence="11 12">
    <name type="scientific">Kangiella aquimarina</name>
    <dbReference type="NCBI Taxonomy" id="261965"/>
    <lineage>
        <taxon>Bacteria</taxon>
        <taxon>Pseudomonadati</taxon>
        <taxon>Pseudomonadota</taxon>
        <taxon>Gammaproteobacteria</taxon>
        <taxon>Kangiellales</taxon>
        <taxon>Kangiellaceae</taxon>
        <taxon>Kangiella</taxon>
    </lineage>
</organism>
<comment type="similarity">
    <text evidence="2">Belongs to the CPA3 antiporters (TC 2.A.63) subunit B family.</text>
</comment>
<evidence type="ECO:0000256" key="1">
    <source>
        <dbReference type="ARBA" id="ARBA00004651"/>
    </source>
</evidence>
<feature type="transmembrane region" description="Helical" evidence="7">
    <location>
        <begin position="278"/>
        <end position="298"/>
    </location>
</feature>
<evidence type="ECO:0000313" key="12">
    <source>
        <dbReference type="Proteomes" id="UP001324185"/>
    </source>
</evidence>
<dbReference type="NCBIfam" id="NF009161">
    <property type="entry name" value="PRK12507.1"/>
    <property type="match status" value="1"/>
</dbReference>
<dbReference type="EMBL" id="CP140158">
    <property type="protein sequence ID" value="WQG84951.1"/>
    <property type="molecule type" value="Genomic_DNA"/>
</dbReference>
<evidence type="ECO:0000259" key="8">
    <source>
        <dbReference type="Pfam" id="PF04039"/>
    </source>
</evidence>
<evidence type="ECO:0000313" key="11">
    <source>
        <dbReference type="EMBL" id="WQG84951.1"/>
    </source>
</evidence>
<dbReference type="InterPro" id="IPR046806">
    <property type="entry name" value="MrpA_C/MbhE"/>
</dbReference>
<feature type="transmembrane region" description="Helical" evidence="7">
    <location>
        <begin position="29"/>
        <end position="49"/>
    </location>
</feature>
<feature type="transmembrane region" description="Helical" evidence="7">
    <location>
        <begin position="318"/>
        <end position="344"/>
    </location>
</feature>
<proteinExistence type="inferred from homology"/>
<dbReference type="Proteomes" id="UP001324185">
    <property type="component" value="Chromosome"/>
</dbReference>
<accession>A0ABZ0X2X8</accession>
<dbReference type="Pfam" id="PF20501">
    <property type="entry name" value="MbhE"/>
    <property type="match status" value="1"/>
</dbReference>
<evidence type="ECO:0000256" key="4">
    <source>
        <dbReference type="ARBA" id="ARBA00022692"/>
    </source>
</evidence>
<keyword evidence="6 7" id="KW-0472">Membrane</keyword>
<gene>
    <name evidence="11" type="ORF">SR900_10805</name>
</gene>